<dbReference type="STRING" id="1122247.GCA_000379865_03762"/>
<dbReference type="InterPro" id="IPR008220">
    <property type="entry name" value="HAT_MetX-like"/>
</dbReference>
<dbReference type="AlphaFoldDB" id="K5B8B7"/>
<dbReference type="PANTHER" id="PTHR32268:SF15">
    <property type="entry name" value="HOMOSERINE ACETYLTRANSFERASE FAMILY PROTEIN (AFU_ORTHOLOGUE AFUA_1G15350)"/>
    <property type="match status" value="1"/>
</dbReference>
<organism evidence="1 2">
    <name type="scientific">Mycolicibacterium hassiacum (strain DSM 44199 / CIP 105218 / JCM 12690 / 3849)</name>
    <name type="common">Mycobacterium hassiacum</name>
    <dbReference type="NCBI Taxonomy" id="1122247"/>
    <lineage>
        <taxon>Bacteria</taxon>
        <taxon>Bacillati</taxon>
        <taxon>Actinomycetota</taxon>
        <taxon>Actinomycetes</taxon>
        <taxon>Mycobacteriales</taxon>
        <taxon>Mycobacteriaceae</taxon>
        <taxon>Mycolicibacterium</taxon>
    </lineage>
</organism>
<proteinExistence type="predicted"/>
<dbReference type="eggNOG" id="COG2021">
    <property type="taxonomic scope" value="Bacteria"/>
</dbReference>
<reference evidence="1 2" key="1">
    <citation type="journal article" date="2012" name="J. Bacteriol.">
        <title>Genome sequence of Mycobacterium hassiacum DSM 44199, a rare source of heat-stable mycobacterial proteins.</title>
        <authorList>
            <person name="Tiago I."/>
            <person name="Maranha A."/>
            <person name="Mendes V."/>
            <person name="Alarico S."/>
            <person name="Moynihan P.J."/>
            <person name="Clarke A.J."/>
            <person name="Macedo-Ribeiro S."/>
            <person name="Pereira P.J."/>
            <person name="Empadinhas N."/>
        </authorList>
    </citation>
    <scope>NUCLEOTIDE SEQUENCE [LARGE SCALE GENOMIC DNA]</scope>
    <source>
        <strain evidence="2">DSM 44199 / CIP 105218 / JCM 12690 / 3849</strain>
    </source>
</reference>
<evidence type="ECO:0000313" key="2">
    <source>
        <dbReference type="Proteomes" id="UP000006265"/>
    </source>
</evidence>
<dbReference type="GO" id="GO:0016787">
    <property type="term" value="F:hydrolase activity"/>
    <property type="evidence" value="ECO:0007669"/>
    <property type="project" value="UniProtKB-KW"/>
</dbReference>
<dbReference type="InterPro" id="IPR029058">
    <property type="entry name" value="AB_hydrolase_fold"/>
</dbReference>
<dbReference type="Proteomes" id="UP000006265">
    <property type="component" value="Unassembled WGS sequence"/>
</dbReference>
<dbReference type="OrthoDB" id="9800754at2"/>
<evidence type="ECO:0000313" key="1">
    <source>
        <dbReference type="EMBL" id="EKF23418.1"/>
    </source>
</evidence>
<dbReference type="RefSeq" id="WP_005628083.1">
    <property type="nucleotide sequence ID" value="NZ_AMRA01000067.1"/>
</dbReference>
<keyword evidence="1" id="KW-0378">Hydrolase</keyword>
<protein>
    <submittedName>
        <fullName evidence="1">Alpha/beta hydrolase fold family protein</fullName>
    </submittedName>
</protein>
<dbReference type="EMBL" id="AMRA01000067">
    <property type="protein sequence ID" value="EKF23418.1"/>
    <property type="molecule type" value="Genomic_DNA"/>
</dbReference>
<dbReference type="InterPro" id="IPR000073">
    <property type="entry name" value="AB_hydrolase_1"/>
</dbReference>
<dbReference type="GO" id="GO:0016747">
    <property type="term" value="F:acyltransferase activity, transferring groups other than amino-acyl groups"/>
    <property type="evidence" value="ECO:0007669"/>
    <property type="project" value="InterPro"/>
</dbReference>
<comment type="caution">
    <text evidence="1">The sequence shown here is derived from an EMBL/GenBank/DDBJ whole genome shotgun (WGS) entry which is preliminary data.</text>
</comment>
<accession>K5B8B7</accession>
<dbReference type="SUPFAM" id="SSF53474">
    <property type="entry name" value="alpha/beta-Hydrolases"/>
    <property type="match status" value="1"/>
</dbReference>
<keyword evidence="2" id="KW-1185">Reference proteome</keyword>
<dbReference type="Pfam" id="PF00561">
    <property type="entry name" value="Abhydrolase_1"/>
    <property type="match status" value="1"/>
</dbReference>
<dbReference type="NCBIfam" id="NF005757">
    <property type="entry name" value="PRK07581.1"/>
    <property type="match status" value="1"/>
</dbReference>
<name>K5B8B7_MYCHD</name>
<dbReference type="PATRIC" id="fig|1122247.3.peg.2473"/>
<sequence>MDYSVFELGDVPLDSGETLVAAKLAYKTYGQLNGAADNVVVLPTFYTGTHRRNEGFFGPGRAIDPQRHFVVSVNMFGNGLSTSPSCATPAQRGRDFPRVSLIDNVRAQHRLLFEHIGVSRIALVAGWSMAGCQAYHWAAMYPDLVDAIVPVCASARTSVNNWVFLEGVKAALLVDPYFATGEGAPVAGLSAFGRVYAGWAYSPEFFRDGLYRRLSFNSAEELLADWERDHVENWDAHDLLAKLWAWQHADIATLHGGDLVAALRAISARAIVIGCPQDKYFSVEDNAFEAEHMPNGELRVYESPFGHCVASPGNDPEFARFFDAAVADVLG</sequence>
<gene>
    <name evidence="1" type="ORF">C731_2572</name>
</gene>
<dbReference type="PIRSF" id="PIRSF000443">
    <property type="entry name" value="Homoser_Ac_trans"/>
    <property type="match status" value="1"/>
</dbReference>
<dbReference type="Gene3D" id="3.40.50.1820">
    <property type="entry name" value="alpha/beta hydrolase"/>
    <property type="match status" value="1"/>
</dbReference>
<dbReference type="PANTHER" id="PTHR32268">
    <property type="entry name" value="HOMOSERINE O-ACETYLTRANSFERASE"/>
    <property type="match status" value="1"/>
</dbReference>